<dbReference type="Proteomes" id="UP000239388">
    <property type="component" value="Unassembled WGS sequence"/>
</dbReference>
<feature type="transmembrane region" description="Helical" evidence="1">
    <location>
        <begin position="131"/>
        <end position="153"/>
    </location>
</feature>
<organism evidence="2 3">
    <name type="scientific">Blastopirellula marina</name>
    <dbReference type="NCBI Taxonomy" id="124"/>
    <lineage>
        <taxon>Bacteria</taxon>
        <taxon>Pseudomonadati</taxon>
        <taxon>Planctomycetota</taxon>
        <taxon>Planctomycetia</taxon>
        <taxon>Pirellulales</taxon>
        <taxon>Pirellulaceae</taxon>
        <taxon>Blastopirellula</taxon>
    </lineage>
</organism>
<evidence type="ECO:0008006" key="4">
    <source>
        <dbReference type="Google" id="ProtNLM"/>
    </source>
</evidence>
<dbReference type="EMBL" id="PUIB01000021">
    <property type="protein sequence ID" value="PQO30054.1"/>
    <property type="molecule type" value="Genomic_DNA"/>
</dbReference>
<dbReference type="InterPro" id="IPR032675">
    <property type="entry name" value="LRR_dom_sf"/>
</dbReference>
<sequence length="378" mass="42357">MEDVATNTSSPVQLKSPRRLLSRCLSVGLFLLIALPLTWVCFAGDMVCQGGITVFSSGGRPQYSQDWEHGWPYVFLNRNYNGYGSSPLAFGEGRLKLYWGCLLGDLFVYLTILGTLAWLCRGQRPDDRMRFSFTLRTALVGVTLFCLVTANVANSCLQSQREEEIRRQLSSAGQVVGPRYIGPRWYSRLGLNEFTPWKMEGIESINLRSTELGEMQLAAVYPKLAELSQLSILKLHDKTFSEEEIALLLTARRRWPIRQLSISNMNLTGHLLKDVQSLPAVEELSISSAALDDEGFAVISQWTSLESISIRKAAITAKSVKLAAEMPNLREINFYDTDISDADCEILKRRNIKFLTRASAFSVETAPDGSLRFVFGED</sequence>
<feature type="transmembrane region" description="Helical" evidence="1">
    <location>
        <begin position="20"/>
        <end position="39"/>
    </location>
</feature>
<evidence type="ECO:0000313" key="2">
    <source>
        <dbReference type="EMBL" id="PQO30054.1"/>
    </source>
</evidence>
<keyword evidence="1" id="KW-0812">Transmembrane</keyword>
<evidence type="ECO:0000256" key="1">
    <source>
        <dbReference type="SAM" id="Phobius"/>
    </source>
</evidence>
<name>A0A2S8FDQ1_9BACT</name>
<accession>A0A2S8FDQ1</accession>
<keyword evidence="1" id="KW-0472">Membrane</keyword>
<feature type="transmembrane region" description="Helical" evidence="1">
    <location>
        <begin position="97"/>
        <end position="119"/>
    </location>
</feature>
<dbReference type="AlphaFoldDB" id="A0A2S8FDQ1"/>
<proteinExistence type="predicted"/>
<evidence type="ECO:0000313" key="3">
    <source>
        <dbReference type="Proteomes" id="UP000239388"/>
    </source>
</evidence>
<keyword evidence="1" id="KW-1133">Transmembrane helix</keyword>
<reference evidence="2 3" key="1">
    <citation type="submission" date="2018-02" db="EMBL/GenBank/DDBJ databases">
        <title>Comparative genomes isolates from brazilian mangrove.</title>
        <authorList>
            <person name="Araujo J.E."/>
            <person name="Taketani R.G."/>
            <person name="Silva M.C.P."/>
            <person name="Loureco M.V."/>
            <person name="Andreote F.D."/>
        </authorList>
    </citation>
    <scope>NUCLEOTIDE SEQUENCE [LARGE SCALE GENOMIC DNA]</scope>
    <source>
        <strain evidence="2 3">NAP PRIS-MGV</strain>
    </source>
</reference>
<dbReference type="SUPFAM" id="SSF52047">
    <property type="entry name" value="RNI-like"/>
    <property type="match status" value="1"/>
</dbReference>
<comment type="caution">
    <text evidence="2">The sequence shown here is derived from an EMBL/GenBank/DDBJ whole genome shotgun (WGS) entry which is preliminary data.</text>
</comment>
<gene>
    <name evidence="2" type="ORF">C5Y98_21070</name>
</gene>
<dbReference type="Gene3D" id="3.80.10.10">
    <property type="entry name" value="Ribonuclease Inhibitor"/>
    <property type="match status" value="1"/>
</dbReference>
<protein>
    <recommendedName>
        <fullName evidence="4">Leucine Rich repeats (2 copies)</fullName>
    </recommendedName>
</protein>